<evidence type="ECO:0000259" key="2">
    <source>
        <dbReference type="SMART" id="SM00690"/>
    </source>
</evidence>
<dbReference type="Proteomes" id="UP001329430">
    <property type="component" value="Chromosome 4"/>
</dbReference>
<evidence type="ECO:0000256" key="1">
    <source>
        <dbReference type="SAM" id="MobiDB-lite"/>
    </source>
</evidence>
<name>A0AAN7ZJF8_9COLE</name>
<proteinExistence type="predicted"/>
<dbReference type="PANTHER" id="PTHR31927:SF16">
    <property type="entry name" value="LP07342P"/>
    <property type="match status" value="1"/>
</dbReference>
<evidence type="ECO:0000313" key="4">
    <source>
        <dbReference type="Proteomes" id="UP001329430"/>
    </source>
</evidence>
<evidence type="ECO:0000313" key="3">
    <source>
        <dbReference type="EMBL" id="KAK5644737.1"/>
    </source>
</evidence>
<feature type="domain" description="DUF243" evidence="2">
    <location>
        <begin position="90"/>
        <end position="189"/>
    </location>
</feature>
<dbReference type="EMBL" id="JAVRBK010000004">
    <property type="protein sequence ID" value="KAK5644737.1"/>
    <property type="molecule type" value="Genomic_DNA"/>
</dbReference>
<organism evidence="3 4">
    <name type="scientific">Pyrocoelia pectoralis</name>
    <dbReference type="NCBI Taxonomy" id="417401"/>
    <lineage>
        <taxon>Eukaryota</taxon>
        <taxon>Metazoa</taxon>
        <taxon>Ecdysozoa</taxon>
        <taxon>Arthropoda</taxon>
        <taxon>Hexapoda</taxon>
        <taxon>Insecta</taxon>
        <taxon>Pterygota</taxon>
        <taxon>Neoptera</taxon>
        <taxon>Endopterygota</taxon>
        <taxon>Coleoptera</taxon>
        <taxon>Polyphaga</taxon>
        <taxon>Elateriformia</taxon>
        <taxon>Elateroidea</taxon>
        <taxon>Lampyridae</taxon>
        <taxon>Lampyrinae</taxon>
        <taxon>Pyrocoelia</taxon>
    </lineage>
</organism>
<gene>
    <name evidence="3" type="ORF">RI129_006037</name>
</gene>
<dbReference type="AlphaFoldDB" id="A0AAN7ZJF8"/>
<feature type="region of interest" description="Disordered" evidence="1">
    <location>
        <begin position="246"/>
        <end position="269"/>
    </location>
</feature>
<sequence length="269" mass="28888">MPFIHVLFKRNLGKRMNACIALSLVAVAKSRPDVSHLGPSQGSSLPTTIVTLDDVPESTDGTQLEPSKSYLPTTIVTLDDGRGSTFDTQDEDQRHVYFYGSSEGDLYSKFTINVIPSSNKNTKILFIKSPSHQGVIPEVIAPPSVSEDKTLVYVLVKKPQDGSITIPVGLGTKHSKPEVYFIKYNKKQDAEAQIKSGVQGEQVGSSVPDVGSENAFVGTLDSGSRGDIGDFAQDGVTKVHTTELGETSVQIDTGNETDKFGPPVESGPY</sequence>
<dbReference type="InterPro" id="IPR004145">
    <property type="entry name" value="DUF243"/>
</dbReference>
<dbReference type="SMART" id="SM00690">
    <property type="entry name" value="DM5"/>
    <property type="match status" value="1"/>
</dbReference>
<dbReference type="GO" id="GO:0008010">
    <property type="term" value="F:structural constituent of chitin-based larval cuticle"/>
    <property type="evidence" value="ECO:0007669"/>
    <property type="project" value="TreeGrafter"/>
</dbReference>
<reference evidence="3 4" key="1">
    <citation type="journal article" date="2024" name="Insects">
        <title>An Improved Chromosome-Level Genome Assembly of the Firefly Pyrocoelia pectoralis.</title>
        <authorList>
            <person name="Fu X."/>
            <person name="Meyer-Rochow V.B."/>
            <person name="Ballantyne L."/>
            <person name="Zhu X."/>
        </authorList>
    </citation>
    <scope>NUCLEOTIDE SEQUENCE [LARGE SCALE GENOMIC DNA]</scope>
    <source>
        <strain evidence="3">XCY_ONT2</strain>
    </source>
</reference>
<dbReference type="GO" id="GO:0040003">
    <property type="term" value="P:chitin-based cuticle development"/>
    <property type="evidence" value="ECO:0007669"/>
    <property type="project" value="TreeGrafter"/>
</dbReference>
<comment type="caution">
    <text evidence="3">The sequence shown here is derived from an EMBL/GenBank/DDBJ whole genome shotgun (WGS) entry which is preliminary data.</text>
</comment>
<accession>A0AAN7ZJF8</accession>
<dbReference type="GO" id="GO:0062129">
    <property type="term" value="C:chitin-based extracellular matrix"/>
    <property type="evidence" value="ECO:0007669"/>
    <property type="project" value="TreeGrafter"/>
</dbReference>
<dbReference type="Pfam" id="PF03103">
    <property type="entry name" value="DUF243"/>
    <property type="match status" value="1"/>
</dbReference>
<protein>
    <recommendedName>
        <fullName evidence="2">DUF243 domain-containing protein</fullName>
    </recommendedName>
</protein>
<dbReference type="PANTHER" id="PTHR31927">
    <property type="entry name" value="FI07246P-RELATED-RELATED"/>
    <property type="match status" value="1"/>
</dbReference>
<keyword evidence="4" id="KW-1185">Reference proteome</keyword>